<dbReference type="AlphaFoldDB" id="A0A1B1BNM0"/>
<keyword evidence="3" id="KW-1185">Reference proteome</keyword>
<sequence length="322" mass="34410">MLRRILDPIGEATGVEVLTGGMFATTYRVGLADGTRVIVKTAPADTDRLLTYELDLVRTEALVYGLAAGRPELLMPRVLHTDFSRRILPTDVVVATHLEGVPVLGRTTATGESAAEQPELLHDLGAVMAHLHTVTGSDFGYPNRATGLVAPTWPEAFGLMVDALLTDADRWATSVPSADIRAALHRHRAALAEVTVPVLVHTDLWAGNLFMDPATGRLTGVIDPERAFWGDPLFEFAGADQLGGGPVPTALLDGYVSCGARLALGSPAGDTRLLLYRMYIALVQLVEISPRRYAGDWVVAHRGAVNECLRAALTALGPAVRP</sequence>
<dbReference type="PANTHER" id="PTHR21310">
    <property type="entry name" value="AMINOGLYCOSIDE PHOSPHOTRANSFERASE-RELATED-RELATED"/>
    <property type="match status" value="1"/>
</dbReference>
<feature type="domain" description="Aminoglycoside phosphotransferase" evidence="1">
    <location>
        <begin position="16"/>
        <end position="253"/>
    </location>
</feature>
<dbReference type="KEGG" id="cart:PA27867_3318"/>
<dbReference type="InterPro" id="IPR051678">
    <property type="entry name" value="AGP_Transferase"/>
</dbReference>
<dbReference type="InterPro" id="IPR002575">
    <property type="entry name" value="Aminoglycoside_PTrfase"/>
</dbReference>
<organism evidence="2 3">
    <name type="scientific">Cryobacterium arcticum</name>
    <dbReference type="NCBI Taxonomy" id="670052"/>
    <lineage>
        <taxon>Bacteria</taxon>
        <taxon>Bacillati</taxon>
        <taxon>Actinomycetota</taxon>
        <taxon>Actinomycetes</taxon>
        <taxon>Micrococcales</taxon>
        <taxon>Microbacteriaceae</taxon>
        <taxon>Cryobacterium</taxon>
    </lineage>
</organism>
<dbReference type="EMBL" id="CP016282">
    <property type="protein sequence ID" value="ANP74247.1"/>
    <property type="molecule type" value="Genomic_DNA"/>
</dbReference>
<dbReference type="PATRIC" id="fig|670052.7.peg.3414"/>
<protein>
    <submittedName>
        <fullName evidence="2">Aminoglycoside phosphotransferase</fullName>
    </submittedName>
</protein>
<dbReference type="Proteomes" id="UP000092582">
    <property type="component" value="Chromosome 1"/>
</dbReference>
<dbReference type="Gene3D" id="3.30.200.20">
    <property type="entry name" value="Phosphorylase Kinase, domain 1"/>
    <property type="match status" value="1"/>
</dbReference>
<evidence type="ECO:0000259" key="1">
    <source>
        <dbReference type="Pfam" id="PF01636"/>
    </source>
</evidence>
<evidence type="ECO:0000313" key="3">
    <source>
        <dbReference type="Proteomes" id="UP000092582"/>
    </source>
</evidence>
<dbReference type="InterPro" id="IPR011009">
    <property type="entry name" value="Kinase-like_dom_sf"/>
</dbReference>
<dbReference type="SUPFAM" id="SSF56112">
    <property type="entry name" value="Protein kinase-like (PK-like)"/>
    <property type="match status" value="1"/>
</dbReference>
<reference evidence="2 3" key="1">
    <citation type="submission" date="2016-06" db="EMBL/GenBank/DDBJ databases">
        <title>Genome sequencing of Cryobacterium arcticum PAMC 27867.</title>
        <authorList>
            <person name="Lee J."/>
            <person name="Kim O.-S."/>
        </authorList>
    </citation>
    <scope>NUCLEOTIDE SEQUENCE [LARGE SCALE GENOMIC DNA]</scope>
    <source>
        <strain evidence="2 3">PAMC 27867</strain>
    </source>
</reference>
<keyword evidence="2" id="KW-0808">Transferase</keyword>
<gene>
    <name evidence="2" type="ORF">PA27867_3318</name>
</gene>
<dbReference type="PANTHER" id="PTHR21310:SF15">
    <property type="entry name" value="AMINOGLYCOSIDE PHOSPHOTRANSFERASE DOMAIN-CONTAINING PROTEIN"/>
    <property type="match status" value="1"/>
</dbReference>
<proteinExistence type="predicted"/>
<evidence type="ECO:0000313" key="2">
    <source>
        <dbReference type="EMBL" id="ANP74247.1"/>
    </source>
</evidence>
<dbReference type="Gene3D" id="3.90.1200.10">
    <property type="match status" value="1"/>
</dbReference>
<dbReference type="STRING" id="670052.PA27867_3318"/>
<accession>A0A1B1BNM0</accession>
<dbReference type="Pfam" id="PF01636">
    <property type="entry name" value="APH"/>
    <property type="match status" value="1"/>
</dbReference>
<dbReference type="GO" id="GO:0016740">
    <property type="term" value="F:transferase activity"/>
    <property type="evidence" value="ECO:0007669"/>
    <property type="project" value="UniProtKB-KW"/>
</dbReference>
<name>A0A1B1BNM0_9MICO</name>